<dbReference type="VEuPathDB" id="TrichDB:TVAGG3_0620560"/>
<reference evidence="1" key="2">
    <citation type="journal article" date="2007" name="Science">
        <title>Draft genome sequence of the sexually transmitted pathogen Trichomonas vaginalis.</title>
        <authorList>
            <person name="Carlton J.M."/>
            <person name="Hirt R.P."/>
            <person name="Silva J.C."/>
            <person name="Delcher A.L."/>
            <person name="Schatz M."/>
            <person name="Zhao Q."/>
            <person name="Wortman J.R."/>
            <person name="Bidwell S.L."/>
            <person name="Alsmark U.C.M."/>
            <person name="Besteiro S."/>
            <person name="Sicheritz-Ponten T."/>
            <person name="Noel C.J."/>
            <person name="Dacks J.B."/>
            <person name="Foster P.G."/>
            <person name="Simillion C."/>
            <person name="Van de Peer Y."/>
            <person name="Miranda-Saavedra D."/>
            <person name="Barton G.J."/>
            <person name="Westrop G.D."/>
            <person name="Mueller S."/>
            <person name="Dessi D."/>
            <person name="Fiori P.L."/>
            <person name="Ren Q."/>
            <person name="Paulsen I."/>
            <person name="Zhang H."/>
            <person name="Bastida-Corcuera F.D."/>
            <person name="Simoes-Barbosa A."/>
            <person name="Brown M.T."/>
            <person name="Hayes R.D."/>
            <person name="Mukherjee M."/>
            <person name="Okumura C.Y."/>
            <person name="Schneider R."/>
            <person name="Smith A.J."/>
            <person name="Vanacova S."/>
            <person name="Villalvazo M."/>
            <person name="Haas B.J."/>
            <person name="Pertea M."/>
            <person name="Feldblyum T.V."/>
            <person name="Utterback T.R."/>
            <person name="Shu C.L."/>
            <person name="Osoegawa K."/>
            <person name="de Jong P.J."/>
            <person name="Hrdy I."/>
            <person name="Horvathova L."/>
            <person name="Zubacova Z."/>
            <person name="Dolezal P."/>
            <person name="Malik S.B."/>
            <person name="Logsdon J.M. Jr."/>
            <person name="Henze K."/>
            <person name="Gupta A."/>
            <person name="Wang C.C."/>
            <person name="Dunne R.L."/>
            <person name="Upcroft J.A."/>
            <person name="Upcroft P."/>
            <person name="White O."/>
            <person name="Salzberg S.L."/>
            <person name="Tang P."/>
            <person name="Chiu C.-H."/>
            <person name="Lee Y.-S."/>
            <person name="Embley T.M."/>
            <person name="Coombs G.H."/>
            <person name="Mottram J.C."/>
            <person name="Tachezy J."/>
            <person name="Fraser-Liggett C.M."/>
            <person name="Johnson P.J."/>
        </authorList>
    </citation>
    <scope>NUCLEOTIDE SEQUENCE [LARGE SCALE GENOMIC DNA]</scope>
    <source>
        <strain evidence="1">G3</strain>
    </source>
</reference>
<evidence type="ECO:0000313" key="1">
    <source>
        <dbReference type="EMBL" id="EAY04118.1"/>
    </source>
</evidence>
<reference evidence="1" key="1">
    <citation type="submission" date="2006-10" db="EMBL/GenBank/DDBJ databases">
        <authorList>
            <person name="Amadeo P."/>
            <person name="Zhao Q."/>
            <person name="Wortman J."/>
            <person name="Fraser-Liggett C."/>
            <person name="Carlton J."/>
        </authorList>
    </citation>
    <scope>NUCLEOTIDE SEQUENCE</scope>
    <source>
        <strain evidence="1">G3</strain>
    </source>
</reference>
<dbReference type="EMBL" id="DS113485">
    <property type="protein sequence ID" value="EAY04118.1"/>
    <property type="molecule type" value="Genomic_DNA"/>
</dbReference>
<name>A2ETC8_TRIV3</name>
<dbReference type="AlphaFoldDB" id="A2ETC8"/>
<accession>A2ETC8</accession>
<dbReference type="KEGG" id="tva:4761967"/>
<organism evidence="1 2">
    <name type="scientific">Trichomonas vaginalis (strain ATCC PRA-98 / G3)</name>
    <dbReference type="NCBI Taxonomy" id="412133"/>
    <lineage>
        <taxon>Eukaryota</taxon>
        <taxon>Metamonada</taxon>
        <taxon>Parabasalia</taxon>
        <taxon>Trichomonadida</taxon>
        <taxon>Trichomonadidae</taxon>
        <taxon>Trichomonas</taxon>
    </lineage>
</organism>
<gene>
    <name evidence="1" type="ORF">TVAG_483560</name>
</gene>
<dbReference type="InParanoid" id="A2ETC8"/>
<dbReference type="Proteomes" id="UP000001542">
    <property type="component" value="Unassembled WGS sequence"/>
</dbReference>
<protein>
    <submittedName>
        <fullName evidence="1">Uncharacterized protein</fullName>
    </submittedName>
</protein>
<dbReference type="VEuPathDB" id="TrichDB:TVAG_483560"/>
<evidence type="ECO:0000313" key="2">
    <source>
        <dbReference type="Proteomes" id="UP000001542"/>
    </source>
</evidence>
<proteinExistence type="predicted"/>
<sequence>MNHEYFLQLDPLSILPKQATEESIVRDYNLKEIKFLNNPELIDKLLYPFKVIIGKALKLTSPHLEMSLDLILRCISFLESNNSKIIFSKFAANLIYMINNGVYFPVYRPMQLQLAKIALNSENIELKKIYLVLVAFNNQSLHYKTQWIQEMPDSLVQLLSGVLFKEPENQLALSLILPYMAKKFSPNEIKYNKQCQYFPGPIEFLRGYSKYSQNDRNYMNQILRLAYFFTFPLFSQDFNKSQDYFVKLGKFVELSDSARSSFLYSIYISFLSPENVTIIPTFFQNLRNPAGRSIMASLFTYIKSEEYSLLISKFGYLFFQFFYTNRKYIPEDFILSLEPLNFELSNFILDFEKISPSKNTNLYLQSVYNAIIRFSSFDFTTMRSIIEENSIRILKIIYNVRNLIFNVPNLYSIITMDYMFQIFTLFFDFLGKIFDDFSSHVSILNEANADSILLCLKYIMLAQIPDSKSDSINFHANQAYNSIITFISKNKDQFRRVLLFHYRPSLILPLLVIANHVKLPEFMLLKLLSYASHATTFAMISSATVMLKNLPINKEIANGLINESIKRSLTKKNDEALRSLETYLYFIAILIEFSPHIVSFLIESPNYDVFINSIKNAIFNSKHNETYIALAPFLILLRNLKVINPSVTIELPYEEIFTLSCIKALQKYGAEALIDIFIQDFILQQKPYTFDLQLKLLSKYKINNVKTLQDLIDQKSVDIVQPVFEKKDIQYIPWQFRHKYFDEIMTGKKVCFAKLLNLNPDQIPSSDEEP</sequence>
<dbReference type="RefSeq" id="XP_001316341.1">
    <property type="nucleotide sequence ID" value="XM_001316306.1"/>
</dbReference>
<keyword evidence="2" id="KW-1185">Reference proteome</keyword>